<keyword evidence="3" id="KW-0342">GTP-binding</keyword>
<dbReference type="SUPFAM" id="SSF52540">
    <property type="entry name" value="P-loop containing nucleoside triphosphate hydrolases"/>
    <property type="match status" value="1"/>
</dbReference>
<evidence type="ECO:0000313" key="7">
    <source>
        <dbReference type="Proteomes" id="UP001642464"/>
    </source>
</evidence>
<evidence type="ECO:0000256" key="2">
    <source>
        <dbReference type="ARBA" id="ARBA00022741"/>
    </source>
</evidence>
<dbReference type="PRINTS" id="PR00318">
    <property type="entry name" value="GPROTEINA"/>
</dbReference>
<feature type="compositionally biased region" description="Polar residues" evidence="5">
    <location>
        <begin position="163"/>
        <end position="172"/>
    </location>
</feature>
<feature type="compositionally biased region" description="Basic residues" evidence="5">
    <location>
        <begin position="239"/>
        <end position="248"/>
    </location>
</feature>
<name>A0ABP0HHE3_9DINO</name>
<dbReference type="SUPFAM" id="SSF47895">
    <property type="entry name" value="Transducin (alpha subunit), insertion domain"/>
    <property type="match status" value="1"/>
</dbReference>
<comment type="caution">
    <text evidence="6">The sequence shown here is derived from an EMBL/GenBank/DDBJ whole genome shotgun (WGS) entry which is preliminary data.</text>
</comment>
<dbReference type="SMART" id="SM00275">
    <property type="entry name" value="G_alpha"/>
    <property type="match status" value="1"/>
</dbReference>
<dbReference type="EMBL" id="CAXAMM010000909">
    <property type="protein sequence ID" value="CAK8989562.1"/>
    <property type="molecule type" value="Genomic_DNA"/>
</dbReference>
<dbReference type="Pfam" id="PF00503">
    <property type="entry name" value="G-alpha"/>
    <property type="match status" value="2"/>
</dbReference>
<dbReference type="InterPro" id="IPR011025">
    <property type="entry name" value="GproteinA_insert"/>
</dbReference>
<dbReference type="Proteomes" id="UP001642464">
    <property type="component" value="Unassembled WGS sequence"/>
</dbReference>
<dbReference type="Gene3D" id="1.10.400.10">
    <property type="entry name" value="GI Alpha 1, domain 2-like"/>
    <property type="match status" value="1"/>
</dbReference>
<proteinExistence type="predicted"/>
<gene>
    <name evidence="6" type="ORF">SCF082_LOCUS1862</name>
</gene>
<keyword evidence="1" id="KW-0479">Metal-binding</keyword>
<evidence type="ECO:0000313" key="6">
    <source>
        <dbReference type="EMBL" id="CAK8989562.1"/>
    </source>
</evidence>
<keyword evidence="2" id="KW-0547">Nucleotide-binding</keyword>
<feature type="compositionally biased region" description="Basic and acidic residues" evidence="5">
    <location>
        <begin position="30"/>
        <end position="44"/>
    </location>
</feature>
<dbReference type="InterPro" id="IPR027417">
    <property type="entry name" value="P-loop_NTPase"/>
</dbReference>
<feature type="compositionally biased region" description="Basic and acidic residues" evidence="5">
    <location>
        <begin position="130"/>
        <end position="143"/>
    </location>
</feature>
<feature type="region of interest" description="Disordered" evidence="5">
    <location>
        <begin position="24"/>
        <end position="50"/>
    </location>
</feature>
<sequence>MGQCAFGGNGGGNGGNARIRRLMNEDDGLDSERRTNVSGRERKATTRKKKTQTKLLLLGTGHSGKSTIFKQFQLVHLKGFSDAERRFYRTLMIDSTISTIRKLLQSANDLVFEGEMDDDDFFELMKSEENEELSERGRGHDADGSADDEQVSFTEFIKPSTPARGTNRSTQPPIREPHASDLSESSVGGGGGAAGGRYTDVSVRTGRGTDISDMSGVLGGRRTDISDVGSMRVYGSAASHRRPSKLKQRPLGEQDGGGISTVVSAEVAHLAEIVRDLPEGTMLYDRIPVSVRRLDPSDDVVEEEEEEEMQVSEMLKRVWNDSVIQQVYSMEEKMPTLEAPIAYYMEHIDRIAGEDFVPTEEDMLYSRKQTRKVQQLEFKAEGKSFQLIDVGGQRIERRNWINYFEDVDAVLYVVGLDGFNQVAIEDGKTNRMRESLQLFKDICESPDFAQTNMILFFNKEDIFREKIVHTPLSRCFRSYIGPQHDYDACIKYIIKRFTDTHARCVQRNVGLDQLAPTAYPYVTCATASDKMQVVITTCQAMFLRKGMAQCGIAAM</sequence>
<evidence type="ECO:0000256" key="4">
    <source>
        <dbReference type="ARBA" id="ARBA00023224"/>
    </source>
</evidence>
<evidence type="ECO:0000256" key="5">
    <source>
        <dbReference type="SAM" id="MobiDB-lite"/>
    </source>
</evidence>
<dbReference type="PROSITE" id="PS51882">
    <property type="entry name" value="G_ALPHA"/>
    <property type="match status" value="1"/>
</dbReference>
<dbReference type="PANTHER" id="PTHR10218">
    <property type="entry name" value="GTP-BINDING PROTEIN ALPHA SUBUNIT"/>
    <property type="match status" value="1"/>
</dbReference>
<dbReference type="InterPro" id="IPR001019">
    <property type="entry name" value="Gprotein_alpha_su"/>
</dbReference>
<dbReference type="Gene3D" id="3.40.50.300">
    <property type="entry name" value="P-loop containing nucleotide triphosphate hydrolases"/>
    <property type="match status" value="2"/>
</dbReference>
<reference evidence="6 7" key="1">
    <citation type="submission" date="2024-02" db="EMBL/GenBank/DDBJ databases">
        <authorList>
            <person name="Chen Y."/>
            <person name="Shah S."/>
            <person name="Dougan E. K."/>
            <person name="Thang M."/>
            <person name="Chan C."/>
        </authorList>
    </citation>
    <scope>NUCLEOTIDE SEQUENCE [LARGE SCALE GENOMIC DNA]</scope>
</reference>
<dbReference type="PANTHER" id="PTHR10218:SF302">
    <property type="entry name" value="GUANINE NUCLEOTIDE-BINDING PROTEIN ALPHA-5 SUBUNIT"/>
    <property type="match status" value="1"/>
</dbReference>
<evidence type="ECO:0000256" key="3">
    <source>
        <dbReference type="ARBA" id="ARBA00023134"/>
    </source>
</evidence>
<protein>
    <submittedName>
        <fullName evidence="6">Guanine nucleotide-binding protein alpha-16 subunit</fullName>
    </submittedName>
</protein>
<feature type="region of interest" description="Disordered" evidence="5">
    <location>
        <begin position="155"/>
        <end position="257"/>
    </location>
</feature>
<keyword evidence="7" id="KW-1185">Reference proteome</keyword>
<organism evidence="6 7">
    <name type="scientific">Durusdinium trenchii</name>
    <dbReference type="NCBI Taxonomy" id="1381693"/>
    <lineage>
        <taxon>Eukaryota</taxon>
        <taxon>Sar</taxon>
        <taxon>Alveolata</taxon>
        <taxon>Dinophyceae</taxon>
        <taxon>Suessiales</taxon>
        <taxon>Symbiodiniaceae</taxon>
        <taxon>Durusdinium</taxon>
    </lineage>
</organism>
<accession>A0ABP0HHE3</accession>
<evidence type="ECO:0000256" key="1">
    <source>
        <dbReference type="ARBA" id="ARBA00022723"/>
    </source>
</evidence>
<dbReference type="CDD" id="cd00066">
    <property type="entry name" value="G-alpha"/>
    <property type="match status" value="1"/>
</dbReference>
<feature type="region of interest" description="Disordered" evidence="5">
    <location>
        <begin position="130"/>
        <end position="149"/>
    </location>
</feature>
<keyword evidence="4" id="KW-0807">Transducer</keyword>